<dbReference type="Pfam" id="PF12032">
    <property type="entry name" value="CLIP"/>
    <property type="match status" value="1"/>
</dbReference>
<dbReference type="AlphaFoldDB" id="A0AAV2RPJ2"/>
<name>A0AAV2RPJ2_MEGNR</name>
<feature type="compositionally biased region" description="Polar residues" evidence="6">
    <location>
        <begin position="125"/>
        <end position="143"/>
    </location>
</feature>
<gene>
    <name evidence="9" type="ORF">MNOR_LOCUS27117</name>
</gene>
<dbReference type="InterPro" id="IPR022700">
    <property type="entry name" value="CLIP"/>
</dbReference>
<evidence type="ECO:0000259" key="8">
    <source>
        <dbReference type="Pfam" id="PF12032"/>
    </source>
</evidence>
<evidence type="ECO:0000313" key="9">
    <source>
        <dbReference type="EMBL" id="CAL4133090.1"/>
    </source>
</evidence>
<dbReference type="InterPro" id="IPR038565">
    <property type="entry name" value="CLIP_sf"/>
</dbReference>
<evidence type="ECO:0000313" key="10">
    <source>
        <dbReference type="Proteomes" id="UP001497623"/>
    </source>
</evidence>
<feature type="signal peptide" evidence="7">
    <location>
        <begin position="1"/>
        <end position="21"/>
    </location>
</feature>
<feature type="compositionally biased region" description="Low complexity" evidence="6">
    <location>
        <begin position="81"/>
        <end position="109"/>
    </location>
</feature>
<evidence type="ECO:0000256" key="3">
    <source>
        <dbReference type="ARBA" id="ARBA00022801"/>
    </source>
</evidence>
<feature type="chain" id="PRO_5043696579" description="Clip domain-containing protein" evidence="7">
    <location>
        <begin position="22"/>
        <end position="181"/>
    </location>
</feature>
<protein>
    <recommendedName>
        <fullName evidence="8">Clip domain-containing protein</fullName>
    </recommendedName>
</protein>
<proteinExistence type="predicted"/>
<keyword evidence="4" id="KW-0720">Serine protease</keyword>
<dbReference type="GO" id="GO:0008236">
    <property type="term" value="F:serine-type peptidase activity"/>
    <property type="evidence" value="ECO:0007669"/>
    <property type="project" value="UniProtKB-KW"/>
</dbReference>
<organism evidence="9 10">
    <name type="scientific">Meganyctiphanes norvegica</name>
    <name type="common">Northern krill</name>
    <name type="synonym">Thysanopoda norvegica</name>
    <dbReference type="NCBI Taxonomy" id="48144"/>
    <lineage>
        <taxon>Eukaryota</taxon>
        <taxon>Metazoa</taxon>
        <taxon>Ecdysozoa</taxon>
        <taxon>Arthropoda</taxon>
        <taxon>Crustacea</taxon>
        <taxon>Multicrustacea</taxon>
        <taxon>Malacostraca</taxon>
        <taxon>Eumalacostraca</taxon>
        <taxon>Eucarida</taxon>
        <taxon>Euphausiacea</taxon>
        <taxon>Euphausiidae</taxon>
        <taxon>Meganyctiphanes</taxon>
    </lineage>
</organism>
<dbReference type="GO" id="GO:0006508">
    <property type="term" value="P:proteolysis"/>
    <property type="evidence" value="ECO:0007669"/>
    <property type="project" value="UniProtKB-KW"/>
</dbReference>
<sequence length="181" mass="19796">HCTMKHCILITLSAVLLSSSGQVSDGCGSRSQCVAVQSCPSKLPLLHARTQESLYALQAATCGYDRRNPLVCCETKGSSFSSFPSKQGPSFSSFPSQQGPSFSSFQPQQIISAPKKRTTRRPFSFSPSQQGTSFSSFKPQQIISAPKKRTTRRPFSFLQVITSPPRGRPRPQPSRPSRITP</sequence>
<feature type="non-terminal residue" evidence="9">
    <location>
        <position position="1"/>
    </location>
</feature>
<comment type="caution">
    <text evidence="9">The sequence shown here is derived from an EMBL/GenBank/DDBJ whole genome shotgun (WGS) entry which is preliminary data.</text>
</comment>
<keyword evidence="5" id="KW-1015">Disulfide bond</keyword>
<keyword evidence="10" id="KW-1185">Reference proteome</keyword>
<dbReference type="Gene3D" id="3.30.1640.30">
    <property type="match status" value="1"/>
</dbReference>
<keyword evidence="2 7" id="KW-0732">Signal</keyword>
<dbReference type="Proteomes" id="UP001497623">
    <property type="component" value="Unassembled WGS sequence"/>
</dbReference>
<keyword evidence="1" id="KW-0645">Protease</keyword>
<feature type="non-terminal residue" evidence="9">
    <location>
        <position position="181"/>
    </location>
</feature>
<evidence type="ECO:0000256" key="5">
    <source>
        <dbReference type="ARBA" id="ARBA00023157"/>
    </source>
</evidence>
<dbReference type="EMBL" id="CAXKWB010028043">
    <property type="protein sequence ID" value="CAL4133090.1"/>
    <property type="molecule type" value="Genomic_DNA"/>
</dbReference>
<accession>A0AAV2RPJ2</accession>
<evidence type="ECO:0000256" key="4">
    <source>
        <dbReference type="ARBA" id="ARBA00022825"/>
    </source>
</evidence>
<evidence type="ECO:0000256" key="6">
    <source>
        <dbReference type="SAM" id="MobiDB-lite"/>
    </source>
</evidence>
<evidence type="ECO:0000256" key="7">
    <source>
        <dbReference type="SAM" id="SignalP"/>
    </source>
</evidence>
<feature type="region of interest" description="Disordered" evidence="6">
    <location>
        <begin position="81"/>
        <end position="181"/>
    </location>
</feature>
<evidence type="ECO:0000256" key="1">
    <source>
        <dbReference type="ARBA" id="ARBA00022670"/>
    </source>
</evidence>
<keyword evidence="3" id="KW-0378">Hydrolase</keyword>
<evidence type="ECO:0000256" key="2">
    <source>
        <dbReference type="ARBA" id="ARBA00022729"/>
    </source>
</evidence>
<feature type="domain" description="Clip" evidence="8">
    <location>
        <begin position="28"/>
        <end position="73"/>
    </location>
</feature>
<reference evidence="9 10" key="1">
    <citation type="submission" date="2024-05" db="EMBL/GenBank/DDBJ databases">
        <authorList>
            <person name="Wallberg A."/>
        </authorList>
    </citation>
    <scope>NUCLEOTIDE SEQUENCE [LARGE SCALE GENOMIC DNA]</scope>
</reference>